<dbReference type="EMBL" id="CAMXCT020003455">
    <property type="protein sequence ID" value="CAL1157975.1"/>
    <property type="molecule type" value="Genomic_DNA"/>
</dbReference>
<evidence type="ECO:0000259" key="1">
    <source>
        <dbReference type="Pfam" id="PF01789"/>
    </source>
</evidence>
<comment type="caution">
    <text evidence="2">The sequence shown here is derived from an EMBL/GenBank/DDBJ whole genome shotgun (WGS) entry which is preliminary data.</text>
</comment>
<name>A0A9P1GBE3_9DINO</name>
<keyword evidence="4" id="KW-1185">Reference proteome</keyword>
<reference evidence="2" key="1">
    <citation type="submission" date="2022-10" db="EMBL/GenBank/DDBJ databases">
        <authorList>
            <person name="Chen Y."/>
            <person name="Dougan E. K."/>
            <person name="Chan C."/>
            <person name="Rhodes N."/>
            <person name="Thang M."/>
        </authorList>
    </citation>
    <scope>NUCLEOTIDE SEQUENCE</scope>
</reference>
<gene>
    <name evidence="2" type="ORF">C1SCF055_LOCUS30377</name>
</gene>
<evidence type="ECO:0000313" key="4">
    <source>
        <dbReference type="Proteomes" id="UP001152797"/>
    </source>
</evidence>
<dbReference type="GO" id="GO:0005509">
    <property type="term" value="F:calcium ion binding"/>
    <property type="evidence" value="ECO:0007669"/>
    <property type="project" value="InterPro"/>
</dbReference>
<evidence type="ECO:0000313" key="2">
    <source>
        <dbReference type="EMBL" id="CAI4004600.1"/>
    </source>
</evidence>
<accession>A0A9P1GBE3</accession>
<dbReference type="InterPro" id="IPR002683">
    <property type="entry name" value="PsbP_C"/>
</dbReference>
<dbReference type="GO" id="GO:0019898">
    <property type="term" value="C:extrinsic component of membrane"/>
    <property type="evidence" value="ECO:0007669"/>
    <property type="project" value="InterPro"/>
</dbReference>
<dbReference type="Pfam" id="PF01789">
    <property type="entry name" value="PsbP"/>
    <property type="match status" value="1"/>
</dbReference>
<dbReference type="InterPro" id="IPR016123">
    <property type="entry name" value="Mog1/PsbP_a/b/a-sand"/>
</dbReference>
<proteinExistence type="predicted"/>
<dbReference type="GO" id="GO:0009523">
    <property type="term" value="C:photosystem II"/>
    <property type="evidence" value="ECO:0007669"/>
    <property type="project" value="InterPro"/>
</dbReference>
<dbReference type="OrthoDB" id="202851at2759"/>
<evidence type="ECO:0000313" key="3">
    <source>
        <dbReference type="EMBL" id="CAL4791912.1"/>
    </source>
</evidence>
<dbReference type="EMBL" id="CAMXCT030003455">
    <property type="protein sequence ID" value="CAL4791912.1"/>
    <property type="molecule type" value="Genomic_DNA"/>
</dbReference>
<dbReference type="PANTHER" id="PTHR36058">
    <property type="entry name" value="NUCLEOPHOSMIN"/>
    <property type="match status" value="1"/>
</dbReference>
<dbReference type="EMBL" id="CAMXCT010003455">
    <property type="protein sequence ID" value="CAI4004600.1"/>
    <property type="molecule type" value="Genomic_DNA"/>
</dbReference>
<dbReference type="AlphaFoldDB" id="A0A9P1GBE3"/>
<dbReference type="SUPFAM" id="SSF55724">
    <property type="entry name" value="Mog1p/PsbP-like"/>
    <property type="match status" value="1"/>
</dbReference>
<dbReference type="Proteomes" id="UP001152797">
    <property type="component" value="Unassembled WGS sequence"/>
</dbReference>
<sequence length="340" mass="38320">MAEHGRTWQSTANINRNSAQLQDTYFTFATRAEARPNASIEFTPDDFINDYRSKFVNATGSSFNLISGGGPKPNRIDESLGVKYYEVEYVVRTQLGFSFDSLKTLHFITTFAASKDAVNIMNCQALDDKWDEDGATLRKVAESFTVCQVCEQAVEEAIIYSKENKISSEDDLNDMIDGLCSVKKKEGRWVAHLDIVQEDAGGPLSVEKQDGLGYCRGECTIVQRACQSSLRGKEESLASMLQQDTANKKMKEKVCKKICEKKRPKIADWKDEPFEPRDPKEVETQDMMAKMKAETGMSMKMYSREELERMTDGDMETMAAREAGHPNLVVGIGWTFFGKF</sequence>
<organism evidence="2">
    <name type="scientific">Cladocopium goreaui</name>
    <dbReference type="NCBI Taxonomy" id="2562237"/>
    <lineage>
        <taxon>Eukaryota</taxon>
        <taxon>Sar</taxon>
        <taxon>Alveolata</taxon>
        <taxon>Dinophyceae</taxon>
        <taxon>Suessiales</taxon>
        <taxon>Symbiodiniaceae</taxon>
        <taxon>Cladocopium</taxon>
    </lineage>
</organism>
<reference evidence="3 4" key="2">
    <citation type="submission" date="2024-05" db="EMBL/GenBank/DDBJ databases">
        <authorList>
            <person name="Chen Y."/>
            <person name="Shah S."/>
            <person name="Dougan E. K."/>
            <person name="Thang M."/>
            <person name="Chan C."/>
        </authorList>
    </citation>
    <scope>NUCLEOTIDE SEQUENCE [LARGE SCALE GENOMIC DNA]</scope>
</reference>
<protein>
    <submittedName>
        <fullName evidence="3">Saposin B-type domain-containing protein</fullName>
    </submittedName>
</protein>
<feature type="domain" description="PsbP C-terminal" evidence="1">
    <location>
        <begin position="78"/>
        <end position="146"/>
    </location>
</feature>
<dbReference type="Gene3D" id="3.40.1000.10">
    <property type="entry name" value="Mog1/PsbP, alpha/beta/alpha sandwich"/>
    <property type="match status" value="1"/>
</dbReference>
<dbReference type="GO" id="GO:0015979">
    <property type="term" value="P:photosynthesis"/>
    <property type="evidence" value="ECO:0007669"/>
    <property type="project" value="InterPro"/>
</dbReference>
<dbReference type="PANTHER" id="PTHR36058:SF1">
    <property type="entry name" value="NUCLEOPHOSMIN"/>
    <property type="match status" value="1"/>
</dbReference>